<evidence type="ECO:0000256" key="1">
    <source>
        <dbReference type="SAM" id="MobiDB-lite"/>
    </source>
</evidence>
<dbReference type="Proteomes" id="UP001189429">
    <property type="component" value="Unassembled WGS sequence"/>
</dbReference>
<evidence type="ECO:0000313" key="2">
    <source>
        <dbReference type="EMBL" id="CAK0826282.1"/>
    </source>
</evidence>
<protein>
    <submittedName>
        <fullName evidence="2">Uncharacterized protein</fullName>
    </submittedName>
</protein>
<feature type="non-terminal residue" evidence="2">
    <location>
        <position position="1"/>
    </location>
</feature>
<gene>
    <name evidence="2" type="ORF">PCOR1329_LOCUS26200</name>
</gene>
<sequence>VYASFAFVLTFGPDAHFRIDHPDHAQGLHELDAQRSGKPSASPPSAQDDGLVGGSVRVDPAAAPVRRGKGLGERQRRISLPIQPPFGW</sequence>
<name>A0ABN9S3E0_9DINO</name>
<keyword evidence="3" id="KW-1185">Reference proteome</keyword>
<reference evidence="2" key="1">
    <citation type="submission" date="2023-10" db="EMBL/GenBank/DDBJ databases">
        <authorList>
            <person name="Chen Y."/>
            <person name="Shah S."/>
            <person name="Dougan E. K."/>
            <person name="Thang M."/>
            <person name="Chan C."/>
        </authorList>
    </citation>
    <scope>NUCLEOTIDE SEQUENCE [LARGE SCALE GENOMIC DNA]</scope>
</reference>
<accession>A0ABN9S3E0</accession>
<organism evidence="2 3">
    <name type="scientific">Prorocentrum cordatum</name>
    <dbReference type="NCBI Taxonomy" id="2364126"/>
    <lineage>
        <taxon>Eukaryota</taxon>
        <taxon>Sar</taxon>
        <taxon>Alveolata</taxon>
        <taxon>Dinophyceae</taxon>
        <taxon>Prorocentrales</taxon>
        <taxon>Prorocentraceae</taxon>
        <taxon>Prorocentrum</taxon>
    </lineage>
</organism>
<proteinExistence type="predicted"/>
<feature type="compositionally biased region" description="Basic and acidic residues" evidence="1">
    <location>
        <begin position="21"/>
        <end position="35"/>
    </location>
</feature>
<feature type="region of interest" description="Disordered" evidence="1">
    <location>
        <begin position="21"/>
        <end position="88"/>
    </location>
</feature>
<dbReference type="EMBL" id="CAUYUJ010009275">
    <property type="protein sequence ID" value="CAK0826282.1"/>
    <property type="molecule type" value="Genomic_DNA"/>
</dbReference>
<comment type="caution">
    <text evidence="2">The sequence shown here is derived from an EMBL/GenBank/DDBJ whole genome shotgun (WGS) entry which is preliminary data.</text>
</comment>
<evidence type="ECO:0000313" key="3">
    <source>
        <dbReference type="Proteomes" id="UP001189429"/>
    </source>
</evidence>